<dbReference type="Proteomes" id="UP001551675">
    <property type="component" value="Unassembled WGS sequence"/>
</dbReference>
<dbReference type="InterPro" id="IPR013785">
    <property type="entry name" value="Aldolase_TIM"/>
</dbReference>
<sequence length="227" mass="23683">MINFIFMLTHRDRTVPDAADVLKDLAGSGLRYVGFKDVGVSPVEVRALTDQAHDLDMTVMLEVVSTTREDELASLDAALACGVDWILGGTHGDEGAALFRGTGQRYCPFPGTVAGHPSMLRGTIEEIAADAARLTALDGVCGVDLLTYRHADADPYDLTAAVAAVTEGPVIVAGSIISAAQIALMARAGAWGFTIGGAVFEGQLPGGRRVADQVRTVLDLSAQVDAS</sequence>
<evidence type="ECO:0008006" key="3">
    <source>
        <dbReference type="Google" id="ProtNLM"/>
    </source>
</evidence>
<evidence type="ECO:0000313" key="2">
    <source>
        <dbReference type="Proteomes" id="UP001551675"/>
    </source>
</evidence>
<organism evidence="1 2">
    <name type="scientific">Microtetraspora glauca</name>
    <dbReference type="NCBI Taxonomy" id="1996"/>
    <lineage>
        <taxon>Bacteria</taxon>
        <taxon>Bacillati</taxon>
        <taxon>Actinomycetota</taxon>
        <taxon>Actinomycetes</taxon>
        <taxon>Streptosporangiales</taxon>
        <taxon>Streptosporangiaceae</taxon>
        <taxon>Microtetraspora</taxon>
    </lineage>
</organism>
<dbReference type="RefSeq" id="WP_358138932.1">
    <property type="nucleotide sequence ID" value="NZ_JBFALK010000021.1"/>
</dbReference>
<gene>
    <name evidence="1" type="ORF">AB0I59_32470</name>
</gene>
<proteinExistence type="predicted"/>
<name>A0ABV3GPA5_MICGL</name>
<dbReference type="InterPro" id="IPR011060">
    <property type="entry name" value="RibuloseP-bd_barrel"/>
</dbReference>
<reference evidence="1 2" key="1">
    <citation type="submission" date="2024-06" db="EMBL/GenBank/DDBJ databases">
        <title>The Natural Products Discovery Center: Release of the First 8490 Sequenced Strains for Exploring Actinobacteria Biosynthetic Diversity.</title>
        <authorList>
            <person name="Kalkreuter E."/>
            <person name="Kautsar S.A."/>
            <person name="Yang D."/>
            <person name="Bader C.D."/>
            <person name="Teijaro C.N."/>
            <person name="Fluegel L."/>
            <person name="Davis C.M."/>
            <person name="Simpson J.R."/>
            <person name="Lauterbach L."/>
            <person name="Steele A.D."/>
            <person name="Gui C."/>
            <person name="Meng S."/>
            <person name="Li G."/>
            <person name="Viehrig K."/>
            <person name="Ye F."/>
            <person name="Su P."/>
            <person name="Kiefer A.F."/>
            <person name="Nichols A."/>
            <person name="Cepeda A.J."/>
            <person name="Yan W."/>
            <person name="Fan B."/>
            <person name="Jiang Y."/>
            <person name="Adhikari A."/>
            <person name="Zheng C.-J."/>
            <person name="Schuster L."/>
            <person name="Cowan T.M."/>
            <person name="Smanski M.J."/>
            <person name="Chevrette M.G."/>
            <person name="De Carvalho L.P.S."/>
            <person name="Shen B."/>
        </authorList>
    </citation>
    <scope>NUCLEOTIDE SEQUENCE [LARGE SCALE GENOMIC DNA]</scope>
    <source>
        <strain evidence="1 2">NPDC050100</strain>
    </source>
</reference>
<accession>A0ABV3GPA5</accession>
<dbReference type="EMBL" id="JBFALK010000021">
    <property type="protein sequence ID" value="MEV0973342.1"/>
    <property type="molecule type" value="Genomic_DNA"/>
</dbReference>
<comment type="caution">
    <text evidence="1">The sequence shown here is derived from an EMBL/GenBank/DDBJ whole genome shotgun (WGS) entry which is preliminary data.</text>
</comment>
<protein>
    <recommendedName>
        <fullName evidence="3">4-hydroxythreonine-4-phosphate dehydrogenase</fullName>
    </recommendedName>
</protein>
<dbReference type="SUPFAM" id="SSF51366">
    <property type="entry name" value="Ribulose-phoshate binding barrel"/>
    <property type="match status" value="1"/>
</dbReference>
<keyword evidence="2" id="KW-1185">Reference proteome</keyword>
<evidence type="ECO:0000313" key="1">
    <source>
        <dbReference type="EMBL" id="MEV0973342.1"/>
    </source>
</evidence>
<dbReference type="Gene3D" id="3.20.20.70">
    <property type="entry name" value="Aldolase class I"/>
    <property type="match status" value="1"/>
</dbReference>